<reference evidence="2 4" key="1">
    <citation type="submission" date="2014-12" db="EMBL/GenBank/DDBJ databases">
        <title>Draft genome sequences of 29 type strains of Enterococci.</title>
        <authorList>
            <person name="Zhong Z."/>
            <person name="Sun Z."/>
            <person name="Liu W."/>
            <person name="Zhang W."/>
            <person name="Zhang H."/>
        </authorList>
    </citation>
    <scope>NUCLEOTIDE SEQUENCE [LARGE SCALE GENOMIC DNA]</scope>
    <source>
        <strain evidence="2 4">DSM 22801</strain>
    </source>
</reference>
<evidence type="ECO:0000313" key="3">
    <source>
        <dbReference type="Proteomes" id="UP000065511"/>
    </source>
</evidence>
<evidence type="ECO:0000313" key="1">
    <source>
        <dbReference type="EMBL" id="ALS02191.1"/>
    </source>
</evidence>
<dbReference type="EMBL" id="CP013614">
    <property type="protein sequence ID" value="ALS02191.1"/>
    <property type="molecule type" value="Genomic_DNA"/>
</dbReference>
<name>A0A0S3KD59_9ENTE</name>
<reference evidence="1 3" key="2">
    <citation type="submission" date="2015-12" db="EMBL/GenBank/DDBJ databases">
        <authorList>
            <person name="Lauer A."/>
            <person name="Humrighouse B."/>
            <person name="Loparev V."/>
            <person name="Shewmaker P.L."/>
            <person name="Whitney A.M."/>
            <person name="McLaughlin R.W."/>
        </authorList>
    </citation>
    <scope>NUCLEOTIDE SEQUENCE [LARGE SCALE GENOMIC DNA]</scope>
    <source>
        <strain evidence="1 3">LMG 23085</strain>
    </source>
</reference>
<dbReference type="Proteomes" id="UP000183039">
    <property type="component" value="Unassembled WGS sequence"/>
</dbReference>
<protein>
    <submittedName>
        <fullName evidence="2">Uncharacterized protein</fullName>
    </submittedName>
</protein>
<evidence type="ECO:0000313" key="4">
    <source>
        <dbReference type="Proteomes" id="UP000183039"/>
    </source>
</evidence>
<sequence>MVNPNLLKQDLADALNAHIKLLREVEQIEADHMDAFTFMMRSFGFMLDRSPNVLLGNNDEELHYMLFQYYSLLTELKYNLILNYPYARLQHKTMLEVVNVFPTTYEREMKQWWEDKTGLEIEETKQTIAIKELEY</sequence>
<accession>A0A0S3KD59</accession>
<organism evidence="2 4">
    <name type="scientific">Enterococcus silesiacus</name>
    <dbReference type="NCBI Taxonomy" id="332949"/>
    <lineage>
        <taxon>Bacteria</taxon>
        <taxon>Bacillati</taxon>
        <taxon>Bacillota</taxon>
        <taxon>Bacilli</taxon>
        <taxon>Lactobacillales</taxon>
        <taxon>Enterococcaceae</taxon>
        <taxon>Enterococcus</taxon>
    </lineage>
</organism>
<dbReference type="EMBL" id="JXLC01000006">
    <property type="protein sequence ID" value="OJG92454.1"/>
    <property type="molecule type" value="Genomic_DNA"/>
</dbReference>
<gene>
    <name evidence="1" type="ORF">ATZ33_12600</name>
    <name evidence="2" type="ORF">RV15_GL003247</name>
</gene>
<dbReference type="AlphaFoldDB" id="A0A0S3KD59"/>
<dbReference type="KEGG" id="ess:ATZ33_12600"/>
<keyword evidence="3" id="KW-1185">Reference proteome</keyword>
<dbReference type="OrthoDB" id="2189147at2"/>
<evidence type="ECO:0000313" key="2">
    <source>
        <dbReference type="EMBL" id="OJG92454.1"/>
    </source>
</evidence>
<dbReference type="Proteomes" id="UP000065511">
    <property type="component" value="Chromosome"/>
</dbReference>
<dbReference type="RefSeq" id="WP_071877179.1">
    <property type="nucleotide sequence ID" value="NZ_JXLC01000006.1"/>
</dbReference>
<proteinExistence type="predicted"/>